<name>A0A382YLL3_9ZZZZ</name>
<feature type="compositionally biased region" description="Basic and acidic residues" evidence="1">
    <location>
        <begin position="44"/>
        <end position="55"/>
    </location>
</feature>
<dbReference type="EMBL" id="UINC01176865">
    <property type="protein sequence ID" value="SVD84197.1"/>
    <property type="molecule type" value="Genomic_DNA"/>
</dbReference>
<dbReference type="AlphaFoldDB" id="A0A382YLL3"/>
<protein>
    <submittedName>
        <fullName evidence="2">Uncharacterized protein</fullName>
    </submittedName>
</protein>
<gene>
    <name evidence="2" type="ORF">METZ01_LOCUS437051</name>
</gene>
<evidence type="ECO:0000256" key="1">
    <source>
        <dbReference type="SAM" id="MobiDB-lite"/>
    </source>
</evidence>
<organism evidence="2">
    <name type="scientific">marine metagenome</name>
    <dbReference type="NCBI Taxonomy" id="408172"/>
    <lineage>
        <taxon>unclassified sequences</taxon>
        <taxon>metagenomes</taxon>
        <taxon>ecological metagenomes</taxon>
    </lineage>
</organism>
<feature type="non-terminal residue" evidence="2">
    <location>
        <position position="1"/>
    </location>
</feature>
<sequence length="71" mass="8011">DRVCHAGRRIRALAVNHLASGLPALETRHQGVAAPRHRHCFSTRRHDEHRRRNDHGNPGVDPRVPFEGLGL</sequence>
<feature type="region of interest" description="Disordered" evidence="1">
    <location>
        <begin position="42"/>
        <end position="71"/>
    </location>
</feature>
<feature type="non-terminal residue" evidence="2">
    <location>
        <position position="71"/>
    </location>
</feature>
<evidence type="ECO:0000313" key="2">
    <source>
        <dbReference type="EMBL" id="SVD84197.1"/>
    </source>
</evidence>
<reference evidence="2" key="1">
    <citation type="submission" date="2018-05" db="EMBL/GenBank/DDBJ databases">
        <authorList>
            <person name="Lanie J.A."/>
            <person name="Ng W.-L."/>
            <person name="Kazmierczak K.M."/>
            <person name="Andrzejewski T.M."/>
            <person name="Davidsen T.M."/>
            <person name="Wayne K.J."/>
            <person name="Tettelin H."/>
            <person name="Glass J.I."/>
            <person name="Rusch D."/>
            <person name="Podicherti R."/>
            <person name="Tsui H.-C.T."/>
            <person name="Winkler M.E."/>
        </authorList>
    </citation>
    <scope>NUCLEOTIDE SEQUENCE</scope>
</reference>
<accession>A0A382YLL3</accession>
<proteinExistence type="predicted"/>